<accession>G3IQA0</accession>
<name>G3IQA0_CRIGR</name>
<reference evidence="2" key="1">
    <citation type="journal article" date="2011" name="Nat. Biotechnol.">
        <title>The genomic sequence of the Chinese hamster ovary (CHO)-K1 cell line.</title>
        <authorList>
            <person name="Xu X."/>
            <person name="Nagarajan H."/>
            <person name="Lewis N.E."/>
            <person name="Pan S."/>
            <person name="Cai Z."/>
            <person name="Liu X."/>
            <person name="Chen W."/>
            <person name="Xie M."/>
            <person name="Wang W."/>
            <person name="Hammond S."/>
            <person name="Andersen M.R."/>
            <person name="Neff N."/>
            <person name="Passarelli B."/>
            <person name="Koh W."/>
            <person name="Fan H.C."/>
            <person name="Wang J."/>
            <person name="Gui Y."/>
            <person name="Lee K.H."/>
            <person name="Betenbaugh M.J."/>
            <person name="Quake S.R."/>
            <person name="Famili I."/>
            <person name="Palsson B.O."/>
            <person name="Wang J."/>
        </authorList>
    </citation>
    <scope>NUCLEOTIDE SEQUENCE [LARGE SCALE GENOMIC DNA]</scope>
    <source>
        <strain evidence="2">CHO K1 cell line</strain>
    </source>
</reference>
<dbReference type="EMBL" id="JH045484">
    <property type="protein sequence ID" value="EGV91179.1"/>
    <property type="molecule type" value="Genomic_DNA"/>
</dbReference>
<gene>
    <name evidence="1" type="ORF">I79_026204</name>
</gene>
<dbReference type="Proteomes" id="UP000001075">
    <property type="component" value="Unassembled WGS sequence"/>
</dbReference>
<evidence type="ECO:0000313" key="1">
    <source>
        <dbReference type="EMBL" id="EGV91179.1"/>
    </source>
</evidence>
<dbReference type="InParanoid" id="G3IQA0"/>
<organism evidence="1 2">
    <name type="scientific">Cricetulus griseus</name>
    <name type="common">Chinese hamster</name>
    <name type="synonym">Cricetulus barabensis griseus</name>
    <dbReference type="NCBI Taxonomy" id="10029"/>
    <lineage>
        <taxon>Eukaryota</taxon>
        <taxon>Metazoa</taxon>
        <taxon>Chordata</taxon>
        <taxon>Craniata</taxon>
        <taxon>Vertebrata</taxon>
        <taxon>Euteleostomi</taxon>
        <taxon>Mammalia</taxon>
        <taxon>Eutheria</taxon>
        <taxon>Euarchontoglires</taxon>
        <taxon>Glires</taxon>
        <taxon>Rodentia</taxon>
        <taxon>Myomorpha</taxon>
        <taxon>Muroidea</taxon>
        <taxon>Cricetidae</taxon>
        <taxon>Cricetinae</taxon>
        <taxon>Cricetulus</taxon>
    </lineage>
</organism>
<dbReference type="AlphaFoldDB" id="G3IQA0"/>
<sequence length="54" mass="6122">MVKSLEKEKIFVPHPPHVMCLSDEFMDTLKHIRGVLTSPMCSVFKGAAPLHCRE</sequence>
<proteinExistence type="predicted"/>
<evidence type="ECO:0000313" key="2">
    <source>
        <dbReference type="Proteomes" id="UP000001075"/>
    </source>
</evidence>
<protein>
    <submittedName>
        <fullName evidence="1">Uncharacterized protein</fullName>
    </submittedName>
</protein>